<evidence type="ECO:0000313" key="3">
    <source>
        <dbReference type="Proteomes" id="UP000044938"/>
    </source>
</evidence>
<feature type="region of interest" description="Disordered" evidence="1">
    <location>
        <begin position="1"/>
        <end position="60"/>
    </location>
</feature>
<sequence>MDGAEVHQTASGKHRRIARKRPPHVEGEWGAPLRGGEKPVGDHQPRDPVTVLGSDAQTDQ</sequence>
<dbReference type="EMBL" id="CSAJ01000003">
    <property type="protein sequence ID" value="COV37077.1"/>
    <property type="molecule type" value="Genomic_DNA"/>
</dbReference>
<dbReference type="Proteomes" id="UP000044938">
    <property type="component" value="Unassembled WGS sequence"/>
</dbReference>
<feature type="compositionally biased region" description="Basic and acidic residues" evidence="1">
    <location>
        <begin position="35"/>
        <end position="46"/>
    </location>
</feature>
<accession>A0A655I277</accession>
<proteinExistence type="predicted"/>
<evidence type="ECO:0000256" key="1">
    <source>
        <dbReference type="SAM" id="MobiDB-lite"/>
    </source>
</evidence>
<organism evidence="2 3">
    <name type="scientific">Mycobacterium tuberculosis</name>
    <dbReference type="NCBI Taxonomy" id="1773"/>
    <lineage>
        <taxon>Bacteria</taxon>
        <taxon>Bacillati</taxon>
        <taxon>Actinomycetota</taxon>
        <taxon>Actinomycetes</taxon>
        <taxon>Mycobacteriales</taxon>
        <taxon>Mycobacteriaceae</taxon>
        <taxon>Mycobacterium</taxon>
        <taxon>Mycobacterium tuberculosis complex</taxon>
    </lineage>
</organism>
<name>A0A655I277_MYCTX</name>
<feature type="compositionally biased region" description="Basic residues" evidence="1">
    <location>
        <begin position="12"/>
        <end position="22"/>
    </location>
</feature>
<protein>
    <submittedName>
        <fullName evidence="2">Uncharacterized protein</fullName>
    </submittedName>
</protein>
<evidence type="ECO:0000313" key="2">
    <source>
        <dbReference type="EMBL" id="COV37077.1"/>
    </source>
</evidence>
<gene>
    <name evidence="2" type="ORF">ERS007720_00051</name>
</gene>
<dbReference type="AlphaFoldDB" id="A0A655I277"/>
<reference evidence="2 3" key="1">
    <citation type="submission" date="2015-03" db="EMBL/GenBank/DDBJ databases">
        <authorList>
            <consortium name="Pathogen Informatics"/>
        </authorList>
    </citation>
    <scope>NUCLEOTIDE SEQUENCE [LARGE SCALE GENOMIC DNA]</scope>
    <source>
        <strain evidence="2 3">M09401471</strain>
    </source>
</reference>